<dbReference type="InterPro" id="IPR006901">
    <property type="entry name" value="TrmK"/>
</dbReference>
<evidence type="ECO:0008006" key="3">
    <source>
        <dbReference type="Google" id="ProtNLM"/>
    </source>
</evidence>
<reference evidence="1 2" key="1">
    <citation type="journal article" date="2015" name="Genome Announc.">
        <title>Expanding the biotechnology potential of lactobacilli through comparative genomics of 213 strains and associated genera.</title>
        <authorList>
            <person name="Sun Z."/>
            <person name="Harris H.M."/>
            <person name="McCann A."/>
            <person name="Guo C."/>
            <person name="Argimon S."/>
            <person name="Zhang W."/>
            <person name="Yang X."/>
            <person name="Jeffery I.B."/>
            <person name="Cooney J.C."/>
            <person name="Kagawa T.F."/>
            <person name="Liu W."/>
            <person name="Song Y."/>
            <person name="Salvetti E."/>
            <person name="Wrobel A."/>
            <person name="Rasinkangas P."/>
            <person name="Parkhill J."/>
            <person name="Rea M.C."/>
            <person name="O'Sullivan O."/>
            <person name="Ritari J."/>
            <person name="Douillard F.P."/>
            <person name="Paul Ross R."/>
            <person name="Yang R."/>
            <person name="Briner A.E."/>
            <person name="Felis G.E."/>
            <person name="de Vos W.M."/>
            <person name="Barrangou R."/>
            <person name="Klaenhammer T.R."/>
            <person name="Caufield P.W."/>
            <person name="Cui Y."/>
            <person name="Zhang H."/>
            <person name="O'Toole P.W."/>
        </authorList>
    </citation>
    <scope>NUCLEOTIDE SEQUENCE [LARGE SCALE GENOMIC DNA]</scope>
    <source>
        <strain evidence="1 2">DSM 14421</strain>
    </source>
</reference>
<sequence length="234" mass="25967">MNSNHLSKRLETVSEHVERGSRLADIGSDHAYLPIYLAKNKIIPYGVVGEVAKGPLSNAVSEIKKEKLLSVLQPRLADGLAAIEPGDNITAITIAGMGGNLITHILESGKEKLKGNEKLILQPNVGEPIVRKWLMVNGYQIKAEQILVDDSHTYEIITAIKASQKMAYSPNELMFGSLLLKEKSPVFKAKWREEIGQRQRVIANMQKASHTDIQKIQRIKVEIKTINEVIKGES</sequence>
<dbReference type="STRING" id="1423739.FC85_GL001267"/>
<gene>
    <name evidence="1" type="ORF">FC85_GL001267</name>
</gene>
<dbReference type="Pfam" id="PF04816">
    <property type="entry name" value="TrmK"/>
    <property type="match status" value="1"/>
</dbReference>
<dbReference type="PANTHER" id="PTHR38451">
    <property type="entry name" value="TRNA (ADENINE(22)-N(1))-METHYLTRANSFERASE"/>
    <property type="match status" value="1"/>
</dbReference>
<dbReference type="EMBL" id="AZEY01000093">
    <property type="protein sequence ID" value="KRL64252.1"/>
    <property type="molecule type" value="Genomic_DNA"/>
</dbReference>
<accession>A0A0R1S5S8</accession>
<dbReference type="PANTHER" id="PTHR38451:SF1">
    <property type="entry name" value="TRNA (ADENINE(22)-N(1))-METHYLTRANSFERASE"/>
    <property type="match status" value="1"/>
</dbReference>
<dbReference type="PATRIC" id="fig|1423739.3.peg.1323"/>
<dbReference type="GO" id="GO:0160105">
    <property type="term" value="F:tRNA (adenine(22)-N1)-methyltransferase activity"/>
    <property type="evidence" value="ECO:0007669"/>
    <property type="project" value="InterPro"/>
</dbReference>
<evidence type="ECO:0000313" key="2">
    <source>
        <dbReference type="Proteomes" id="UP000052013"/>
    </source>
</evidence>
<dbReference type="Proteomes" id="UP000052013">
    <property type="component" value="Unassembled WGS sequence"/>
</dbReference>
<dbReference type="PIRSF" id="PIRSF018637">
    <property type="entry name" value="TrmK"/>
    <property type="match status" value="1"/>
</dbReference>
<organism evidence="1 2">
    <name type="scientific">Lentilactobacillus diolivorans DSM 14421</name>
    <dbReference type="NCBI Taxonomy" id="1423739"/>
    <lineage>
        <taxon>Bacteria</taxon>
        <taxon>Bacillati</taxon>
        <taxon>Bacillota</taxon>
        <taxon>Bacilli</taxon>
        <taxon>Lactobacillales</taxon>
        <taxon>Lactobacillaceae</taxon>
        <taxon>Lentilactobacillus</taxon>
    </lineage>
</organism>
<name>A0A0R1S5S8_9LACO</name>
<evidence type="ECO:0000313" key="1">
    <source>
        <dbReference type="EMBL" id="KRL64252.1"/>
    </source>
</evidence>
<dbReference type="InterPro" id="IPR029063">
    <property type="entry name" value="SAM-dependent_MTases_sf"/>
</dbReference>
<dbReference type="RefSeq" id="WP_057865708.1">
    <property type="nucleotide sequence ID" value="NZ_AZEY01000093.1"/>
</dbReference>
<comment type="caution">
    <text evidence="1">The sequence shown here is derived from an EMBL/GenBank/DDBJ whole genome shotgun (WGS) entry which is preliminary data.</text>
</comment>
<dbReference type="AlphaFoldDB" id="A0A0R1S5S8"/>
<proteinExistence type="predicted"/>
<dbReference type="Gene3D" id="1.10.287.1890">
    <property type="match status" value="1"/>
</dbReference>
<protein>
    <recommendedName>
        <fullName evidence="3">S-adenosyl-L-methionine-dependent methyltransferase</fullName>
    </recommendedName>
</protein>
<dbReference type="Gene3D" id="3.40.50.150">
    <property type="entry name" value="Vaccinia Virus protein VP39"/>
    <property type="match status" value="1"/>
</dbReference>